<name>A0ABU4PFX9_9SPHN</name>
<accession>A0ABU4PFX9</accession>
<protein>
    <recommendedName>
        <fullName evidence="4">Secreted protein</fullName>
    </recommendedName>
</protein>
<feature type="signal peptide" evidence="1">
    <location>
        <begin position="1"/>
        <end position="25"/>
    </location>
</feature>
<proteinExistence type="predicted"/>
<dbReference type="Proteomes" id="UP001279660">
    <property type="component" value="Unassembled WGS sequence"/>
</dbReference>
<reference evidence="2 3" key="1">
    <citation type="submission" date="2023-11" db="EMBL/GenBank/DDBJ databases">
        <title>MicrobeMod: A computational toolkit for identifying prokaryotic methylation and restriction-modification with nanopore sequencing.</title>
        <authorList>
            <person name="Crits-Christoph A."/>
            <person name="Kang S.C."/>
            <person name="Lee H."/>
            <person name="Ostrov N."/>
        </authorList>
    </citation>
    <scope>NUCLEOTIDE SEQUENCE [LARGE SCALE GENOMIC DNA]</scope>
    <source>
        <strain evidence="2 3">ATCC 14820</strain>
    </source>
</reference>
<dbReference type="RefSeq" id="WP_010406128.1">
    <property type="nucleotide sequence ID" value="NZ_JAWXXV010000001.1"/>
</dbReference>
<evidence type="ECO:0000313" key="3">
    <source>
        <dbReference type="Proteomes" id="UP001279660"/>
    </source>
</evidence>
<feature type="chain" id="PRO_5046315483" description="Secreted protein" evidence="1">
    <location>
        <begin position="26"/>
        <end position="289"/>
    </location>
</feature>
<keyword evidence="1" id="KW-0732">Signal</keyword>
<organism evidence="2 3">
    <name type="scientific">Sphingomonas echinoides</name>
    <dbReference type="NCBI Taxonomy" id="59803"/>
    <lineage>
        <taxon>Bacteria</taxon>
        <taxon>Pseudomonadati</taxon>
        <taxon>Pseudomonadota</taxon>
        <taxon>Alphaproteobacteria</taxon>
        <taxon>Sphingomonadales</taxon>
        <taxon>Sphingomonadaceae</taxon>
        <taxon>Sphingomonas</taxon>
    </lineage>
</organism>
<evidence type="ECO:0008006" key="4">
    <source>
        <dbReference type="Google" id="ProtNLM"/>
    </source>
</evidence>
<sequence>MARSQTLATLFVASISLGVALPAAAQQVVPPQQDGATLRAALAPTMALPGKPMPTDASALDAMFGQRDWTRLAARLHSERSAPQTLLDMNWEQKRIYDGAGFLISYAYMNDLWRMGASLPPQTGAGLQQTAAMMFLYSLDLTVIDGPKCADVTAAGHRREQLSAQNPALVAYIKTLPRAERMKLGTISLSIEAATAALRPNDEILCSGGLSEMQAGLKAQGNTPLPQVPNAPGTIGKSYAVPSAPGYAPQFVAETVWRPKQTEARAAMPKALTRMLTLPTDSQPPVSAK</sequence>
<gene>
    <name evidence="2" type="ORF">SIL82_00675</name>
</gene>
<keyword evidence="3" id="KW-1185">Reference proteome</keyword>
<comment type="caution">
    <text evidence="2">The sequence shown here is derived from an EMBL/GenBank/DDBJ whole genome shotgun (WGS) entry which is preliminary data.</text>
</comment>
<evidence type="ECO:0000256" key="1">
    <source>
        <dbReference type="SAM" id="SignalP"/>
    </source>
</evidence>
<evidence type="ECO:0000313" key="2">
    <source>
        <dbReference type="EMBL" id="MDX5982757.1"/>
    </source>
</evidence>
<dbReference type="EMBL" id="JAWXXV010000001">
    <property type="protein sequence ID" value="MDX5982757.1"/>
    <property type="molecule type" value="Genomic_DNA"/>
</dbReference>